<organism evidence="2">
    <name type="scientific">marine sediment metagenome</name>
    <dbReference type="NCBI Taxonomy" id="412755"/>
    <lineage>
        <taxon>unclassified sequences</taxon>
        <taxon>metagenomes</taxon>
        <taxon>ecological metagenomes</taxon>
    </lineage>
</organism>
<dbReference type="InterPro" id="IPR036291">
    <property type="entry name" value="NAD(P)-bd_dom_sf"/>
</dbReference>
<dbReference type="PANTHER" id="PTHR43162:SF1">
    <property type="entry name" value="PRESTALK A DIFFERENTIATION PROTEIN A"/>
    <property type="match status" value="1"/>
</dbReference>
<dbReference type="PANTHER" id="PTHR43162">
    <property type="match status" value="1"/>
</dbReference>
<evidence type="ECO:0000313" key="2">
    <source>
        <dbReference type="EMBL" id="KKK84211.1"/>
    </source>
</evidence>
<dbReference type="InterPro" id="IPR051604">
    <property type="entry name" value="Ergot_Alk_Oxidoreductase"/>
</dbReference>
<dbReference type="AlphaFoldDB" id="A0A0F9BIH5"/>
<dbReference type="Gene3D" id="3.40.50.720">
    <property type="entry name" value="NAD(P)-binding Rossmann-like Domain"/>
    <property type="match status" value="1"/>
</dbReference>
<evidence type="ECO:0000259" key="1">
    <source>
        <dbReference type="Pfam" id="PF13460"/>
    </source>
</evidence>
<feature type="domain" description="NAD(P)-binding" evidence="1">
    <location>
        <begin position="1"/>
        <end position="173"/>
    </location>
</feature>
<dbReference type="InterPro" id="IPR016040">
    <property type="entry name" value="NAD(P)-bd_dom"/>
</dbReference>
<protein>
    <recommendedName>
        <fullName evidence="1">NAD(P)-binding domain-containing protein</fullName>
    </recommendedName>
</protein>
<dbReference type="Pfam" id="PF13460">
    <property type="entry name" value="NAD_binding_10"/>
    <property type="match status" value="1"/>
</dbReference>
<sequence length="277" mass="29467">IGKDVVKGLIAKGEQVRAMIHNPEKTPPASREPGAEYVTGDLEKPETVIAALQGAEKAFLLSPEGPRMPELHGKFASAARDAGVRHLVRLSILPANPDAPLPIAKWHGEADRLVMESGVPYTILRPAYFMQNNLRAARTIASEGAIYGAMGDGKVGHIDTRDIAEVAATVLTSEGHEGQIYPLTGPESLSMAEVAARLSNALGKEIRYVDVPPEKAKAGMMAMGMPDWRADAWVGLGGMIAMGKADMATPAVKDILGREPHDIGQFAAEYAQAFRGA</sequence>
<dbReference type="CDD" id="cd05269">
    <property type="entry name" value="TMR_SDR_a"/>
    <property type="match status" value="1"/>
</dbReference>
<proteinExistence type="predicted"/>
<reference evidence="2" key="1">
    <citation type="journal article" date="2015" name="Nature">
        <title>Complex archaea that bridge the gap between prokaryotes and eukaryotes.</title>
        <authorList>
            <person name="Spang A."/>
            <person name="Saw J.H."/>
            <person name="Jorgensen S.L."/>
            <person name="Zaremba-Niedzwiedzka K."/>
            <person name="Martijn J."/>
            <person name="Lind A.E."/>
            <person name="van Eijk R."/>
            <person name="Schleper C."/>
            <person name="Guy L."/>
            <person name="Ettema T.J."/>
        </authorList>
    </citation>
    <scope>NUCLEOTIDE SEQUENCE</scope>
</reference>
<gene>
    <name evidence="2" type="ORF">LCGC14_2785650</name>
</gene>
<dbReference type="EMBL" id="LAZR01051878">
    <property type="protein sequence ID" value="KKK84211.1"/>
    <property type="molecule type" value="Genomic_DNA"/>
</dbReference>
<dbReference type="Gene3D" id="3.90.25.10">
    <property type="entry name" value="UDP-galactose 4-epimerase, domain 1"/>
    <property type="match status" value="1"/>
</dbReference>
<comment type="caution">
    <text evidence="2">The sequence shown here is derived from an EMBL/GenBank/DDBJ whole genome shotgun (WGS) entry which is preliminary data.</text>
</comment>
<accession>A0A0F9BIH5</accession>
<dbReference type="SUPFAM" id="SSF51735">
    <property type="entry name" value="NAD(P)-binding Rossmann-fold domains"/>
    <property type="match status" value="1"/>
</dbReference>
<feature type="non-terminal residue" evidence="2">
    <location>
        <position position="1"/>
    </location>
</feature>
<name>A0A0F9BIH5_9ZZZZ</name>